<dbReference type="RefSeq" id="XP_043037936.1">
    <property type="nucleotide sequence ID" value="XM_043177413.1"/>
</dbReference>
<sequence>MSVNCETTRSPGLLTLMGLSAVSSLYSPRMQNQYPRVGAIIKIVLTGREQINNSAPVKLYVEFRISLHRRSWHVCHHYRFSTLPTLPIRDPIARGSA</sequence>
<accession>A0A9P7VNG8</accession>
<protein>
    <submittedName>
        <fullName evidence="1">Uncharacterized protein</fullName>
    </submittedName>
</protein>
<name>A0A9P7VNG8_9AGAR</name>
<dbReference type="AlphaFoldDB" id="A0A9P7VNG8"/>
<keyword evidence="2" id="KW-1185">Reference proteome</keyword>
<comment type="caution">
    <text evidence="1">The sequence shown here is derived from an EMBL/GenBank/DDBJ whole genome shotgun (WGS) entry which is preliminary data.</text>
</comment>
<dbReference type="Proteomes" id="UP000812287">
    <property type="component" value="Unassembled WGS sequence"/>
</dbReference>
<evidence type="ECO:0000313" key="1">
    <source>
        <dbReference type="EMBL" id="KAG7444436.1"/>
    </source>
</evidence>
<reference evidence="1" key="1">
    <citation type="submission" date="2020-11" db="EMBL/GenBank/DDBJ databases">
        <title>Adaptations for nitrogen fixation in a non-lichenized fungal sporocarp promotes dispersal by wood-feeding termites.</title>
        <authorList>
            <consortium name="DOE Joint Genome Institute"/>
            <person name="Koch R.A."/>
            <person name="Yoon G."/>
            <person name="Arayal U."/>
            <person name="Lail K."/>
            <person name="Amirebrahimi M."/>
            <person name="Labutti K."/>
            <person name="Lipzen A."/>
            <person name="Riley R."/>
            <person name="Barry K."/>
            <person name="Henrissat B."/>
            <person name="Grigoriev I.V."/>
            <person name="Herr J.R."/>
            <person name="Aime M.C."/>
        </authorList>
    </citation>
    <scope>NUCLEOTIDE SEQUENCE</scope>
    <source>
        <strain evidence="1">MCA 3950</strain>
    </source>
</reference>
<organism evidence="1 2">
    <name type="scientific">Guyanagaster necrorhizus</name>
    <dbReference type="NCBI Taxonomy" id="856835"/>
    <lineage>
        <taxon>Eukaryota</taxon>
        <taxon>Fungi</taxon>
        <taxon>Dikarya</taxon>
        <taxon>Basidiomycota</taxon>
        <taxon>Agaricomycotina</taxon>
        <taxon>Agaricomycetes</taxon>
        <taxon>Agaricomycetidae</taxon>
        <taxon>Agaricales</taxon>
        <taxon>Marasmiineae</taxon>
        <taxon>Physalacriaceae</taxon>
        <taxon>Guyanagaster</taxon>
    </lineage>
</organism>
<gene>
    <name evidence="1" type="ORF">BT62DRAFT_1008099</name>
</gene>
<evidence type="ECO:0000313" key="2">
    <source>
        <dbReference type="Proteomes" id="UP000812287"/>
    </source>
</evidence>
<dbReference type="EMBL" id="MU250540">
    <property type="protein sequence ID" value="KAG7444436.1"/>
    <property type="molecule type" value="Genomic_DNA"/>
</dbReference>
<dbReference type="GeneID" id="66099700"/>
<proteinExistence type="predicted"/>